<proteinExistence type="predicted"/>
<evidence type="ECO:0008006" key="3">
    <source>
        <dbReference type="Google" id="ProtNLM"/>
    </source>
</evidence>
<keyword evidence="2" id="KW-1185">Reference proteome</keyword>
<dbReference type="Proteomes" id="UP000326702">
    <property type="component" value="Chromosome"/>
</dbReference>
<sequence>MPVTLCVLLWETEGNGDLLAEYEDAVLALVPEHGGTVRERVRRAAAPGEPRGGDPFEVQIIGLPDDAALASYLADPRRTALADVRDRAVARTQIVPVDRVGSH</sequence>
<gene>
    <name evidence="1" type="ORF">KDY119_01890</name>
</gene>
<evidence type="ECO:0000313" key="2">
    <source>
        <dbReference type="Proteomes" id="UP000326702"/>
    </source>
</evidence>
<dbReference type="AlphaFoldDB" id="A0A5P9QA88"/>
<dbReference type="RefSeq" id="WP_036950094.1">
    <property type="nucleotide sequence ID" value="NZ_BAABIH010000002.1"/>
</dbReference>
<dbReference type="KEGG" id="lxl:KDY119_01890"/>
<dbReference type="EMBL" id="CP045529">
    <property type="protein sequence ID" value="QFU98378.1"/>
    <property type="molecule type" value="Genomic_DNA"/>
</dbReference>
<name>A0A5P9QA88_9MICO</name>
<evidence type="ECO:0000313" key="1">
    <source>
        <dbReference type="EMBL" id="QFU98378.1"/>
    </source>
</evidence>
<accession>A0A5P9QA88</accession>
<dbReference type="OrthoDB" id="4466123at2"/>
<protein>
    <recommendedName>
        <fullName evidence="3">DUF1330 domain-containing protein</fullName>
    </recommendedName>
</protein>
<organism evidence="1 2">
    <name type="scientific">Luteimicrobium xylanilyticum</name>
    <dbReference type="NCBI Taxonomy" id="1133546"/>
    <lineage>
        <taxon>Bacteria</taxon>
        <taxon>Bacillati</taxon>
        <taxon>Actinomycetota</taxon>
        <taxon>Actinomycetes</taxon>
        <taxon>Micrococcales</taxon>
        <taxon>Luteimicrobium</taxon>
    </lineage>
</organism>
<reference evidence="1 2" key="1">
    <citation type="submission" date="2019-10" db="EMBL/GenBank/DDBJ databases">
        <title>Genome sequence of Luteimicrobium xylanilyticum HY-24.</title>
        <authorList>
            <person name="Kim D.Y."/>
            <person name="Park H.-Y."/>
        </authorList>
    </citation>
    <scope>NUCLEOTIDE SEQUENCE [LARGE SCALE GENOMIC DNA]</scope>
    <source>
        <strain evidence="1 2">HY-24</strain>
    </source>
</reference>